<dbReference type="InterPro" id="IPR036397">
    <property type="entry name" value="RNaseH_sf"/>
</dbReference>
<reference evidence="2" key="2">
    <citation type="journal article" date="2015" name="Data Brief">
        <title>Shoot transcriptome of the giant reed, Arundo donax.</title>
        <authorList>
            <person name="Barrero R.A."/>
            <person name="Guerrero F.D."/>
            <person name="Moolhuijzen P."/>
            <person name="Goolsby J.A."/>
            <person name="Tidwell J."/>
            <person name="Bellgard S.E."/>
            <person name="Bellgard M.I."/>
        </authorList>
    </citation>
    <scope>NUCLEOTIDE SEQUENCE</scope>
    <source>
        <tissue evidence="2">Shoot tissue taken approximately 20 cm above the soil surface</tissue>
    </source>
</reference>
<dbReference type="InterPro" id="IPR001584">
    <property type="entry name" value="Integrase_cat-core"/>
</dbReference>
<dbReference type="PANTHER" id="PTHR37984:SF5">
    <property type="entry name" value="PROTEIN NYNRIN-LIKE"/>
    <property type="match status" value="1"/>
</dbReference>
<reference evidence="2" key="1">
    <citation type="submission" date="2014-09" db="EMBL/GenBank/DDBJ databases">
        <authorList>
            <person name="Magalhaes I.L.F."/>
            <person name="Oliveira U."/>
            <person name="Santos F.R."/>
            <person name="Vidigal T.H.D.A."/>
            <person name="Brescovit A.D."/>
            <person name="Santos A.J."/>
        </authorList>
    </citation>
    <scope>NUCLEOTIDE SEQUENCE</scope>
    <source>
        <tissue evidence="2">Shoot tissue taken approximately 20 cm above the soil surface</tissue>
    </source>
</reference>
<dbReference type="Gene3D" id="3.30.420.10">
    <property type="entry name" value="Ribonuclease H-like superfamily/Ribonuclease H"/>
    <property type="match status" value="1"/>
</dbReference>
<dbReference type="PANTHER" id="PTHR37984">
    <property type="entry name" value="PROTEIN CBG26694"/>
    <property type="match status" value="1"/>
</dbReference>
<dbReference type="GO" id="GO:0015074">
    <property type="term" value="P:DNA integration"/>
    <property type="evidence" value="ECO:0007669"/>
    <property type="project" value="InterPro"/>
</dbReference>
<dbReference type="EMBL" id="GBRH01234646">
    <property type="protein sequence ID" value="JAD63249.1"/>
    <property type="molecule type" value="Transcribed_RNA"/>
</dbReference>
<dbReference type="AlphaFoldDB" id="A0A0A9BGZ9"/>
<sequence length="186" mass="21719">MVTDRDRVFTGGLWQSFFKAINVSLRLSSAYHPQSDGQTERVNQCMESYLHCMAFSEPRRWYYWLPLAEWWYNTNYHSSLKTTPFQALYGYPPPMIGEVAVPGPESPAKDFIAEKQHMLTGLKYNLSQAQARMKKYADRNRSERSFNVGDFIYLKMQPYHQVAFGLRGSLKLATKFYGPFMILEKI</sequence>
<dbReference type="SUPFAM" id="SSF53098">
    <property type="entry name" value="Ribonuclease H-like"/>
    <property type="match status" value="1"/>
</dbReference>
<dbReference type="InterPro" id="IPR012337">
    <property type="entry name" value="RNaseH-like_sf"/>
</dbReference>
<evidence type="ECO:0000313" key="2">
    <source>
        <dbReference type="EMBL" id="JAD63249.1"/>
    </source>
</evidence>
<dbReference type="PROSITE" id="PS50994">
    <property type="entry name" value="INTEGRASE"/>
    <property type="match status" value="1"/>
</dbReference>
<organism evidence="2">
    <name type="scientific">Arundo donax</name>
    <name type="common">Giant reed</name>
    <name type="synonym">Donax arundinaceus</name>
    <dbReference type="NCBI Taxonomy" id="35708"/>
    <lineage>
        <taxon>Eukaryota</taxon>
        <taxon>Viridiplantae</taxon>
        <taxon>Streptophyta</taxon>
        <taxon>Embryophyta</taxon>
        <taxon>Tracheophyta</taxon>
        <taxon>Spermatophyta</taxon>
        <taxon>Magnoliopsida</taxon>
        <taxon>Liliopsida</taxon>
        <taxon>Poales</taxon>
        <taxon>Poaceae</taxon>
        <taxon>PACMAD clade</taxon>
        <taxon>Arundinoideae</taxon>
        <taxon>Arundineae</taxon>
        <taxon>Arundo</taxon>
    </lineage>
</organism>
<feature type="domain" description="Integrase catalytic" evidence="1">
    <location>
        <begin position="1"/>
        <end position="92"/>
    </location>
</feature>
<dbReference type="InterPro" id="IPR050951">
    <property type="entry name" value="Retrovirus_Pol_polyprotein"/>
</dbReference>
<dbReference type="GO" id="GO:0003676">
    <property type="term" value="F:nucleic acid binding"/>
    <property type="evidence" value="ECO:0007669"/>
    <property type="project" value="InterPro"/>
</dbReference>
<evidence type="ECO:0000259" key="1">
    <source>
        <dbReference type="PROSITE" id="PS50994"/>
    </source>
</evidence>
<proteinExistence type="predicted"/>
<accession>A0A0A9BGZ9</accession>
<protein>
    <recommendedName>
        <fullName evidence="1">Integrase catalytic domain-containing protein</fullName>
    </recommendedName>
</protein>
<name>A0A0A9BGZ9_ARUDO</name>